<dbReference type="GO" id="GO:0030576">
    <property type="term" value="P:Cajal body organization"/>
    <property type="evidence" value="ECO:0007669"/>
    <property type="project" value="TreeGrafter"/>
</dbReference>
<comment type="similarity">
    <text evidence="1">Belongs to the TCAB1 family.</text>
</comment>
<dbReference type="InterPro" id="IPR051150">
    <property type="entry name" value="SWT21/TCAB1_mRNA_Telomere"/>
</dbReference>
<reference evidence="3" key="1">
    <citation type="submission" date="2020-10" db="EMBL/GenBank/DDBJ databases">
        <authorList>
            <person name="Kikuchi T."/>
        </authorList>
    </citation>
    <scope>NUCLEOTIDE SEQUENCE</scope>
    <source>
        <strain evidence="3">NKZ352</strain>
    </source>
</reference>
<name>A0A8S1GMN5_9PELO</name>
<dbReference type="Pfam" id="PF00400">
    <property type="entry name" value="WD40"/>
    <property type="match status" value="1"/>
</dbReference>
<evidence type="ECO:0000256" key="1">
    <source>
        <dbReference type="ARBA" id="ARBA00038279"/>
    </source>
</evidence>
<accession>A0A8S1GMN5</accession>
<dbReference type="GO" id="GO:0003723">
    <property type="term" value="F:RNA binding"/>
    <property type="evidence" value="ECO:0007669"/>
    <property type="project" value="TreeGrafter"/>
</dbReference>
<dbReference type="Gene3D" id="2.130.10.10">
    <property type="entry name" value="YVTN repeat-like/Quinoprotein amine dehydrogenase"/>
    <property type="match status" value="2"/>
</dbReference>
<dbReference type="EMBL" id="CAJGYM010000001">
    <property type="protein sequence ID" value="CAD6184617.1"/>
    <property type="molecule type" value="Genomic_DNA"/>
</dbReference>
<sequence>MDYPRTCTFTEVLTSEEIVETVRCVLEELINNVCGMLQTTESILPENDKIDPNSCMDVTATSSSEEGTRLNRVQRGIGIASFLQNLRTAGNLEHVGCTKRPKLEVTEDGVVPDKPKETTLNRKQRRALQFQQQQQEQQQKAVALSINEKEARSVQPPSIPTPPPEFKILKVDEASFQGYRASFGYGASNENNYVHAVSCSPCGSFAVSTSQDRLARCYDLRIEDKLELSSKNGLGDLIYDVQWRPTLEAEEAMFASTSRLHPIHMWRPNGERVATFRGIDNVDQVEAATSLGFVGADRLYGGFRGKLRYWDVERSGKHIGEYSTFSDNGGMRGRVMSLAAHPFQEGMFVAVGCSSLIGVYSERWKCAAWTFESPARAQTFAKYSSDGNYIYVSARKGNIFCFDVRTCSVVKTLRRTMQTDHRTRFDIDHERNYLYSGTSDGNVVAFDLSCPQPEIEPTVSIKIADTCVPAVSLCPKTRRLVACSGQRTFDGGFVDSDDEENNSCIGTGLPKNSVQLLSFQYIQ</sequence>
<dbReference type="InterPro" id="IPR015943">
    <property type="entry name" value="WD40/YVTN_repeat-like_dom_sf"/>
</dbReference>
<dbReference type="PANTHER" id="PTHR13211:SF0">
    <property type="entry name" value="TELOMERASE CAJAL BODY PROTEIN 1"/>
    <property type="match status" value="1"/>
</dbReference>
<dbReference type="SUPFAM" id="SSF50978">
    <property type="entry name" value="WD40 repeat-like"/>
    <property type="match status" value="1"/>
</dbReference>
<protein>
    <recommendedName>
        <fullName evidence="2">WD repeat-containing protein 79</fullName>
    </recommendedName>
</protein>
<proteinExistence type="inferred from homology"/>
<dbReference type="Proteomes" id="UP000835052">
    <property type="component" value="Unassembled WGS sequence"/>
</dbReference>
<dbReference type="PANTHER" id="PTHR13211">
    <property type="entry name" value="TELOMERASE CAJAL BODY PROTEIN 1"/>
    <property type="match status" value="1"/>
</dbReference>
<dbReference type="GO" id="GO:0015030">
    <property type="term" value="C:Cajal body"/>
    <property type="evidence" value="ECO:0007669"/>
    <property type="project" value="TreeGrafter"/>
</dbReference>
<keyword evidence="4" id="KW-1185">Reference proteome</keyword>
<evidence type="ECO:0000313" key="3">
    <source>
        <dbReference type="EMBL" id="CAD6184617.1"/>
    </source>
</evidence>
<organism evidence="3 4">
    <name type="scientific">Caenorhabditis auriculariae</name>
    <dbReference type="NCBI Taxonomy" id="2777116"/>
    <lineage>
        <taxon>Eukaryota</taxon>
        <taxon>Metazoa</taxon>
        <taxon>Ecdysozoa</taxon>
        <taxon>Nematoda</taxon>
        <taxon>Chromadorea</taxon>
        <taxon>Rhabditida</taxon>
        <taxon>Rhabditina</taxon>
        <taxon>Rhabditomorpha</taxon>
        <taxon>Rhabditoidea</taxon>
        <taxon>Rhabditidae</taxon>
        <taxon>Peloderinae</taxon>
        <taxon>Caenorhabditis</taxon>
    </lineage>
</organism>
<evidence type="ECO:0000256" key="2">
    <source>
        <dbReference type="ARBA" id="ARBA00041558"/>
    </source>
</evidence>
<dbReference type="SMART" id="SM00320">
    <property type="entry name" value="WD40"/>
    <property type="match status" value="4"/>
</dbReference>
<dbReference type="InterPro" id="IPR036322">
    <property type="entry name" value="WD40_repeat_dom_sf"/>
</dbReference>
<evidence type="ECO:0000313" key="4">
    <source>
        <dbReference type="Proteomes" id="UP000835052"/>
    </source>
</evidence>
<comment type="caution">
    <text evidence="3">The sequence shown here is derived from an EMBL/GenBank/DDBJ whole genome shotgun (WGS) entry which is preliminary data.</text>
</comment>
<gene>
    <name evidence="3" type="ORF">CAUJ_LOCUS536</name>
</gene>
<dbReference type="AlphaFoldDB" id="A0A8S1GMN5"/>
<dbReference type="OrthoDB" id="239865at2759"/>
<dbReference type="InterPro" id="IPR001680">
    <property type="entry name" value="WD40_rpt"/>
</dbReference>